<dbReference type="InterPro" id="IPR029470">
    <property type="entry name" value="PDDEXK_4"/>
</dbReference>
<dbReference type="OrthoDB" id="307259at2"/>
<gene>
    <name evidence="1" type="ORF">SAMN02745149_01036</name>
</gene>
<name>A0A1T4K8N2_TREPO</name>
<evidence type="ECO:0000313" key="2">
    <source>
        <dbReference type="Proteomes" id="UP000190423"/>
    </source>
</evidence>
<dbReference type="STRING" id="261392.SAMN02745149_01036"/>
<dbReference type="Proteomes" id="UP000190423">
    <property type="component" value="Unassembled WGS sequence"/>
</dbReference>
<keyword evidence="2" id="KW-1185">Reference proteome</keyword>
<proteinExistence type="predicted"/>
<dbReference type="GeneID" id="78316338"/>
<dbReference type="AlphaFoldDB" id="A0A1T4K8N2"/>
<reference evidence="1 2" key="1">
    <citation type="submission" date="2017-02" db="EMBL/GenBank/DDBJ databases">
        <authorList>
            <person name="Peterson S.W."/>
        </authorList>
    </citation>
    <scope>NUCLEOTIDE SEQUENCE [LARGE SCALE GENOMIC DNA]</scope>
    <source>
        <strain evidence="1 2">ATCC BAA-908</strain>
    </source>
</reference>
<sequence length="411" mass="48436">MLGGRPHWALLEDMKEILLNRMYVGRFLENNIGHEVINLFKDDNGSNYIYINPYGQLDKKHNEIESIILVRGINATTVEIIAKAVGLIPILDNALPRDTANKIQRDYIRENKVTYDGVLLDDIYYQNESTNEVTTVYISFKAENIFYPKQKIYLTTDEKTNFAEKSFLLSETTFPKQALHWTYSVDSKAYSVLSSVIQDSALWENKNKTQRISEISETSSQRDFNFLKLIRKEYDELCYSNMFHYFLSEDKELFKDFMSDVLGLSTKGKYSIQRETEHIDLLIQDDKNIVVIENKIKSGINGLRHDIYGDLVQSQLLDYHKYADEHARNRKESFYIFVPNYNRIDLRNYEKSEDYKIINYSVLYDFFSKHKSENKYYDDFLSALKIHAKEIDNSNFEIMQERFIETINSVK</sequence>
<organism evidence="1 2">
    <name type="scientific">Treponema porcinum</name>
    <dbReference type="NCBI Taxonomy" id="261392"/>
    <lineage>
        <taxon>Bacteria</taxon>
        <taxon>Pseudomonadati</taxon>
        <taxon>Spirochaetota</taxon>
        <taxon>Spirochaetia</taxon>
        <taxon>Spirochaetales</taxon>
        <taxon>Treponemataceae</taxon>
        <taxon>Treponema</taxon>
    </lineage>
</organism>
<dbReference type="Pfam" id="PF14281">
    <property type="entry name" value="PDDEXK_4"/>
    <property type="match status" value="1"/>
</dbReference>
<accession>A0A1T4K8N2</accession>
<evidence type="ECO:0000313" key="1">
    <source>
        <dbReference type="EMBL" id="SJZ38685.1"/>
    </source>
</evidence>
<protein>
    <submittedName>
        <fullName evidence="1">PD-(D/E)XK nuclease superfamily protein</fullName>
    </submittedName>
</protein>
<dbReference type="RefSeq" id="WP_078932960.1">
    <property type="nucleotide sequence ID" value="NZ_FUWG01000007.1"/>
</dbReference>
<dbReference type="EMBL" id="FUWG01000007">
    <property type="protein sequence ID" value="SJZ38685.1"/>
    <property type="molecule type" value="Genomic_DNA"/>
</dbReference>